<dbReference type="NCBIfam" id="TIGR01910">
    <property type="entry name" value="DapE-ArgE"/>
    <property type="match status" value="1"/>
</dbReference>
<evidence type="ECO:0000313" key="10">
    <source>
        <dbReference type="Proteomes" id="UP000242930"/>
    </source>
</evidence>
<comment type="similarity">
    <text evidence="3">Belongs to the peptidase M20A family.</text>
</comment>
<gene>
    <name evidence="9" type="ORF">SAMN05216201_111108</name>
</gene>
<dbReference type="InterPro" id="IPR011650">
    <property type="entry name" value="Peptidase_M20_dimer"/>
</dbReference>
<organism evidence="9 10">
    <name type="scientific">Pseudomonas linyingensis</name>
    <dbReference type="NCBI Taxonomy" id="915471"/>
    <lineage>
        <taxon>Bacteria</taxon>
        <taxon>Pseudomonadati</taxon>
        <taxon>Pseudomonadota</taxon>
        <taxon>Gammaproteobacteria</taxon>
        <taxon>Pseudomonadales</taxon>
        <taxon>Pseudomonadaceae</taxon>
        <taxon>Pseudomonas</taxon>
    </lineage>
</organism>
<evidence type="ECO:0000256" key="7">
    <source>
        <dbReference type="ARBA" id="ARBA00023285"/>
    </source>
</evidence>
<proteinExistence type="inferred from homology"/>
<dbReference type="EMBL" id="FNZE01000011">
    <property type="protein sequence ID" value="SEJ58684.1"/>
    <property type="molecule type" value="Genomic_DNA"/>
</dbReference>
<evidence type="ECO:0000256" key="4">
    <source>
        <dbReference type="ARBA" id="ARBA00022723"/>
    </source>
</evidence>
<name>A0A1H7A2N5_9PSED</name>
<dbReference type="InterPro" id="IPR010182">
    <property type="entry name" value="ArgE/DapE"/>
</dbReference>
<evidence type="ECO:0000256" key="2">
    <source>
        <dbReference type="ARBA" id="ARBA00001947"/>
    </source>
</evidence>
<keyword evidence="6" id="KW-0862">Zinc</keyword>
<keyword evidence="4" id="KW-0479">Metal-binding</keyword>
<sequence>MTIEAGTKLAEGKILECVAALRDDAVQMLGELVEQPSLLGEEASAQVYMEGVFRDRLGLRVERFDIDEDKIRNHPGYSPSLVSYDGRPNVVGVHQPQGERRGKSLILNGHIDVVPVGTEKLWTRPPFEAWVEGDRLYGRGSSDMKAGIVAYSIAFQALKQAGYEPAAPVFLQSVVEEECTGNGALACLVEGYTADAAIIPEPVGGVMTCQLGVMWLGITVMGVPAHAAMAQDGTDAIGFALYLFHALKKLEARWNQPEARHACYSQQRHPVNFNLGKIQGGDWTSSVASECRIDVRIGFYPGRTREEIKTEVEAVLKEAFEQSPHAASSQYEVTYQGFQAEGCVVDMNDPVIRDLEQAHLDVVGSEAARLVFTGTTDARFFNLYGGIPATCYGPVGGSIHGIDEWVSIQSMMEVAAVLAIFMARWCGLNKLPECSGN</sequence>
<keyword evidence="10" id="KW-1185">Reference proteome</keyword>
<feature type="domain" description="Peptidase M20 dimerisation" evidence="8">
    <location>
        <begin position="212"/>
        <end position="322"/>
    </location>
</feature>
<evidence type="ECO:0000256" key="5">
    <source>
        <dbReference type="ARBA" id="ARBA00022801"/>
    </source>
</evidence>
<dbReference type="Gene3D" id="3.40.630.10">
    <property type="entry name" value="Zn peptidases"/>
    <property type="match status" value="1"/>
</dbReference>
<dbReference type="SUPFAM" id="SSF53187">
    <property type="entry name" value="Zn-dependent exopeptidases"/>
    <property type="match status" value="1"/>
</dbReference>
<comment type="cofactor">
    <cofactor evidence="2">
        <name>Zn(2+)</name>
        <dbReference type="ChEBI" id="CHEBI:29105"/>
    </cofactor>
</comment>
<dbReference type="NCBIfam" id="NF005306">
    <property type="entry name" value="PRK06837.1"/>
    <property type="match status" value="1"/>
</dbReference>
<accession>A0A1H7A2N5</accession>
<dbReference type="RefSeq" id="WP_090312081.1">
    <property type="nucleotide sequence ID" value="NZ_FNZE01000011.1"/>
</dbReference>
<keyword evidence="7" id="KW-0170">Cobalt</keyword>
<keyword evidence="5" id="KW-0378">Hydrolase</keyword>
<dbReference type="Gene3D" id="3.30.70.360">
    <property type="match status" value="1"/>
</dbReference>
<dbReference type="PANTHER" id="PTHR43808">
    <property type="entry name" value="ACETYLORNITHINE DEACETYLASE"/>
    <property type="match status" value="1"/>
</dbReference>
<reference evidence="10" key="1">
    <citation type="submission" date="2016-10" db="EMBL/GenBank/DDBJ databases">
        <authorList>
            <person name="Varghese N."/>
            <person name="Submissions S."/>
        </authorList>
    </citation>
    <scope>NUCLEOTIDE SEQUENCE [LARGE SCALE GENOMIC DNA]</scope>
    <source>
        <strain evidence="10">LMG 25967</strain>
    </source>
</reference>
<dbReference type="SUPFAM" id="SSF55031">
    <property type="entry name" value="Bacterial exopeptidase dimerisation domain"/>
    <property type="match status" value="1"/>
</dbReference>
<evidence type="ECO:0000313" key="9">
    <source>
        <dbReference type="EMBL" id="SEJ58684.1"/>
    </source>
</evidence>
<dbReference type="Pfam" id="PF01546">
    <property type="entry name" value="Peptidase_M20"/>
    <property type="match status" value="1"/>
</dbReference>
<dbReference type="InterPro" id="IPR033687">
    <property type="entry name" value="YodQ-like"/>
</dbReference>
<dbReference type="PANTHER" id="PTHR43808:SF25">
    <property type="entry name" value="PEPTIDASE M20 DIMERISATION DOMAIN-CONTAINING PROTEIN"/>
    <property type="match status" value="1"/>
</dbReference>
<dbReference type="InterPro" id="IPR036264">
    <property type="entry name" value="Bact_exopeptidase_dim_dom"/>
</dbReference>
<dbReference type="CDD" id="cd03895">
    <property type="entry name" value="M20_ArgE_DapE-like"/>
    <property type="match status" value="1"/>
</dbReference>
<evidence type="ECO:0000256" key="3">
    <source>
        <dbReference type="ARBA" id="ARBA00006247"/>
    </source>
</evidence>
<evidence type="ECO:0000256" key="6">
    <source>
        <dbReference type="ARBA" id="ARBA00022833"/>
    </source>
</evidence>
<dbReference type="AlphaFoldDB" id="A0A1H7A2N5"/>
<dbReference type="InterPro" id="IPR002933">
    <property type="entry name" value="Peptidase_M20"/>
</dbReference>
<evidence type="ECO:0000259" key="8">
    <source>
        <dbReference type="Pfam" id="PF07687"/>
    </source>
</evidence>
<comment type="cofactor">
    <cofactor evidence="1">
        <name>Co(2+)</name>
        <dbReference type="ChEBI" id="CHEBI:48828"/>
    </cofactor>
</comment>
<dbReference type="GO" id="GO:0046872">
    <property type="term" value="F:metal ion binding"/>
    <property type="evidence" value="ECO:0007669"/>
    <property type="project" value="UniProtKB-KW"/>
</dbReference>
<dbReference type="Proteomes" id="UP000242930">
    <property type="component" value="Unassembled WGS sequence"/>
</dbReference>
<dbReference type="InterPro" id="IPR050072">
    <property type="entry name" value="Peptidase_M20A"/>
</dbReference>
<dbReference type="GO" id="GO:0016787">
    <property type="term" value="F:hydrolase activity"/>
    <property type="evidence" value="ECO:0007669"/>
    <property type="project" value="UniProtKB-KW"/>
</dbReference>
<dbReference type="Pfam" id="PF07687">
    <property type="entry name" value="M20_dimer"/>
    <property type="match status" value="1"/>
</dbReference>
<dbReference type="STRING" id="915471.SAMN05216201_111108"/>
<dbReference type="OrthoDB" id="3665926at2"/>
<protein>
    <submittedName>
        <fullName evidence="9">Acetylornithine deacetylase</fullName>
    </submittedName>
</protein>
<evidence type="ECO:0000256" key="1">
    <source>
        <dbReference type="ARBA" id="ARBA00001941"/>
    </source>
</evidence>